<evidence type="ECO:0000313" key="1">
    <source>
        <dbReference type="EMBL" id="KAJ9597422.1"/>
    </source>
</evidence>
<feature type="non-terminal residue" evidence="1">
    <location>
        <position position="63"/>
    </location>
</feature>
<dbReference type="AlphaFoldDB" id="A0AAD8AFM0"/>
<keyword evidence="2" id="KW-1185">Reference proteome</keyword>
<accession>A0AAD8AFM0</accession>
<protein>
    <submittedName>
        <fullName evidence="1">Uncharacterized protein</fullName>
    </submittedName>
</protein>
<reference evidence="1" key="2">
    <citation type="submission" date="2023-05" db="EMBL/GenBank/DDBJ databases">
        <authorList>
            <person name="Fouks B."/>
        </authorList>
    </citation>
    <scope>NUCLEOTIDE SEQUENCE</scope>
    <source>
        <strain evidence="1">Stay&amp;Tobe</strain>
        <tissue evidence="1">Testes</tissue>
    </source>
</reference>
<comment type="caution">
    <text evidence="1">The sequence shown here is derived from an EMBL/GenBank/DDBJ whole genome shotgun (WGS) entry which is preliminary data.</text>
</comment>
<name>A0AAD8AFM0_DIPPU</name>
<feature type="non-terminal residue" evidence="1">
    <location>
        <position position="1"/>
    </location>
</feature>
<reference evidence="1" key="1">
    <citation type="journal article" date="2023" name="IScience">
        <title>Live-bearing cockroach genome reveals convergent evolutionary mechanisms linked to viviparity in insects and beyond.</title>
        <authorList>
            <person name="Fouks B."/>
            <person name="Harrison M.C."/>
            <person name="Mikhailova A.A."/>
            <person name="Marchal E."/>
            <person name="English S."/>
            <person name="Carruthers M."/>
            <person name="Jennings E.C."/>
            <person name="Chiamaka E.L."/>
            <person name="Frigard R.A."/>
            <person name="Pippel M."/>
            <person name="Attardo G.M."/>
            <person name="Benoit J.B."/>
            <person name="Bornberg-Bauer E."/>
            <person name="Tobe S.S."/>
        </authorList>
    </citation>
    <scope>NUCLEOTIDE SEQUENCE</scope>
    <source>
        <strain evidence="1">Stay&amp;Tobe</strain>
    </source>
</reference>
<evidence type="ECO:0000313" key="2">
    <source>
        <dbReference type="Proteomes" id="UP001233999"/>
    </source>
</evidence>
<dbReference type="Proteomes" id="UP001233999">
    <property type="component" value="Unassembled WGS sequence"/>
</dbReference>
<sequence length="63" mass="6665">VVLDLGNVTLLQQLSLLIRRGLSIVGRERWRTTASTIECKGVDPALLRVNAAGVVLILVVGAG</sequence>
<proteinExistence type="predicted"/>
<organism evidence="1 2">
    <name type="scientific">Diploptera punctata</name>
    <name type="common">Pacific beetle cockroach</name>
    <dbReference type="NCBI Taxonomy" id="6984"/>
    <lineage>
        <taxon>Eukaryota</taxon>
        <taxon>Metazoa</taxon>
        <taxon>Ecdysozoa</taxon>
        <taxon>Arthropoda</taxon>
        <taxon>Hexapoda</taxon>
        <taxon>Insecta</taxon>
        <taxon>Pterygota</taxon>
        <taxon>Neoptera</taxon>
        <taxon>Polyneoptera</taxon>
        <taxon>Dictyoptera</taxon>
        <taxon>Blattodea</taxon>
        <taxon>Blaberoidea</taxon>
        <taxon>Blaberidae</taxon>
        <taxon>Diplopterinae</taxon>
        <taxon>Diploptera</taxon>
    </lineage>
</organism>
<dbReference type="EMBL" id="JASPKZ010001610">
    <property type="protein sequence ID" value="KAJ9597422.1"/>
    <property type="molecule type" value="Genomic_DNA"/>
</dbReference>
<gene>
    <name evidence="1" type="ORF">L9F63_011716</name>
</gene>